<name>A0A645FTJ8_9ZZZZ</name>
<dbReference type="AlphaFoldDB" id="A0A645FTJ8"/>
<sequence>MLGVVDVGAVVIEGRQGAHQTGQHGHRVCVTTEAAQEELHLLVDHGVLGHAVLEVCLLCSVRQFAVQQQVAGVEVVAVGGQLLDGVAAVQQLALVAVDVGDGGLAGCRGQEARVIREHVRLCVQFADVDHVRTDGALVHGEVDACAAVAER</sequence>
<gene>
    <name evidence="1" type="ORF">SDC9_165140</name>
</gene>
<dbReference type="EMBL" id="VSSQ01064986">
    <property type="protein sequence ID" value="MPN17785.1"/>
    <property type="molecule type" value="Genomic_DNA"/>
</dbReference>
<protein>
    <submittedName>
        <fullName evidence="1">Uncharacterized protein</fullName>
    </submittedName>
</protein>
<reference evidence="1" key="1">
    <citation type="submission" date="2019-08" db="EMBL/GenBank/DDBJ databases">
        <authorList>
            <person name="Kucharzyk K."/>
            <person name="Murdoch R.W."/>
            <person name="Higgins S."/>
            <person name="Loffler F."/>
        </authorList>
    </citation>
    <scope>NUCLEOTIDE SEQUENCE</scope>
</reference>
<comment type="caution">
    <text evidence="1">The sequence shown here is derived from an EMBL/GenBank/DDBJ whole genome shotgun (WGS) entry which is preliminary data.</text>
</comment>
<accession>A0A645FTJ8</accession>
<evidence type="ECO:0000313" key="1">
    <source>
        <dbReference type="EMBL" id="MPN17785.1"/>
    </source>
</evidence>
<proteinExistence type="predicted"/>
<organism evidence="1">
    <name type="scientific">bioreactor metagenome</name>
    <dbReference type="NCBI Taxonomy" id="1076179"/>
    <lineage>
        <taxon>unclassified sequences</taxon>
        <taxon>metagenomes</taxon>
        <taxon>ecological metagenomes</taxon>
    </lineage>
</organism>